<sequence>MLFLLRLRILLIAALCRRTDGAAEHKDSESRPPRRPTLLKPFIPSNLPRQAVISGLLGLRDIGFYCDPGYSLCNSLFCCPTGDNCCSTSTVFSTAAVQMERFAPETQIRTAHRRRRPQRRNRPRRRHPLPKIPIRSSLPDVPSFTYPSVTYPEIPTLPGASRTTKNSIQSVPTPAPTVPSGSNQIGVDVSDSNITWTGNWVTVQSSCSSGKAKMISSTEGGSLPVKMISPALTEDTGPTSVSVKVASTNAWYTITLDTQTTTYGDVTSRPAPANCTFGWTRVDLPSSQAHVVRIVAYGATGGVHGSPWSLEVQNLVLASVLHLVTPNLAATPPISTSSDTPARELERSDGIILSIEFDAEERRHDVRNSNKFKFVPINDAILDAINSTSPSISHQYSILPFIHSNTLVIVTHK</sequence>
<feature type="compositionally biased region" description="Polar residues" evidence="1">
    <location>
        <begin position="161"/>
        <end position="172"/>
    </location>
</feature>
<dbReference type="Proteomes" id="UP001218218">
    <property type="component" value="Unassembled WGS sequence"/>
</dbReference>
<evidence type="ECO:0000313" key="3">
    <source>
        <dbReference type="EMBL" id="KAJ7364235.1"/>
    </source>
</evidence>
<keyword evidence="2" id="KW-0732">Signal</keyword>
<evidence type="ECO:0000256" key="1">
    <source>
        <dbReference type="SAM" id="MobiDB-lite"/>
    </source>
</evidence>
<name>A0AAD7ANP9_9AGAR</name>
<dbReference type="EMBL" id="JARIHO010000003">
    <property type="protein sequence ID" value="KAJ7364235.1"/>
    <property type="molecule type" value="Genomic_DNA"/>
</dbReference>
<feature type="region of interest" description="Disordered" evidence="1">
    <location>
        <begin position="108"/>
        <end position="134"/>
    </location>
</feature>
<feature type="compositionally biased region" description="Basic residues" evidence="1">
    <location>
        <begin position="110"/>
        <end position="129"/>
    </location>
</feature>
<feature type="signal peptide" evidence="2">
    <location>
        <begin position="1"/>
        <end position="21"/>
    </location>
</feature>
<feature type="chain" id="PRO_5042288648" evidence="2">
    <location>
        <begin position="22"/>
        <end position="413"/>
    </location>
</feature>
<protein>
    <submittedName>
        <fullName evidence="3">Uncharacterized protein</fullName>
    </submittedName>
</protein>
<proteinExistence type="predicted"/>
<evidence type="ECO:0000313" key="4">
    <source>
        <dbReference type="Proteomes" id="UP001218218"/>
    </source>
</evidence>
<organism evidence="3 4">
    <name type="scientific">Mycena albidolilacea</name>
    <dbReference type="NCBI Taxonomy" id="1033008"/>
    <lineage>
        <taxon>Eukaryota</taxon>
        <taxon>Fungi</taxon>
        <taxon>Dikarya</taxon>
        <taxon>Basidiomycota</taxon>
        <taxon>Agaricomycotina</taxon>
        <taxon>Agaricomycetes</taxon>
        <taxon>Agaricomycetidae</taxon>
        <taxon>Agaricales</taxon>
        <taxon>Marasmiineae</taxon>
        <taxon>Mycenaceae</taxon>
        <taxon>Mycena</taxon>
    </lineage>
</organism>
<gene>
    <name evidence="3" type="ORF">DFH08DRAFT_798615</name>
</gene>
<keyword evidence="4" id="KW-1185">Reference proteome</keyword>
<evidence type="ECO:0000256" key="2">
    <source>
        <dbReference type="SAM" id="SignalP"/>
    </source>
</evidence>
<dbReference type="AlphaFoldDB" id="A0AAD7ANP9"/>
<comment type="caution">
    <text evidence="3">The sequence shown here is derived from an EMBL/GenBank/DDBJ whole genome shotgun (WGS) entry which is preliminary data.</text>
</comment>
<accession>A0AAD7ANP9</accession>
<feature type="region of interest" description="Disordered" evidence="1">
    <location>
        <begin position="157"/>
        <end position="184"/>
    </location>
</feature>
<reference evidence="3" key="1">
    <citation type="submission" date="2023-03" db="EMBL/GenBank/DDBJ databases">
        <title>Massive genome expansion in bonnet fungi (Mycena s.s.) driven by repeated elements and novel gene families across ecological guilds.</title>
        <authorList>
            <consortium name="Lawrence Berkeley National Laboratory"/>
            <person name="Harder C.B."/>
            <person name="Miyauchi S."/>
            <person name="Viragh M."/>
            <person name="Kuo A."/>
            <person name="Thoen E."/>
            <person name="Andreopoulos B."/>
            <person name="Lu D."/>
            <person name="Skrede I."/>
            <person name="Drula E."/>
            <person name="Henrissat B."/>
            <person name="Morin E."/>
            <person name="Kohler A."/>
            <person name="Barry K."/>
            <person name="LaButti K."/>
            <person name="Morin E."/>
            <person name="Salamov A."/>
            <person name="Lipzen A."/>
            <person name="Mereny Z."/>
            <person name="Hegedus B."/>
            <person name="Baldrian P."/>
            <person name="Stursova M."/>
            <person name="Weitz H."/>
            <person name="Taylor A."/>
            <person name="Grigoriev I.V."/>
            <person name="Nagy L.G."/>
            <person name="Martin F."/>
            <person name="Kauserud H."/>
        </authorList>
    </citation>
    <scope>NUCLEOTIDE SEQUENCE</scope>
    <source>
        <strain evidence="3">CBHHK002</strain>
    </source>
</reference>